<dbReference type="GO" id="GO:0051287">
    <property type="term" value="F:NAD binding"/>
    <property type="evidence" value="ECO:0007669"/>
    <property type="project" value="InterPro"/>
</dbReference>
<evidence type="ECO:0000313" key="8">
    <source>
        <dbReference type="Proteomes" id="UP000000546"/>
    </source>
</evidence>
<dbReference type="PANTHER" id="PTHR43761">
    <property type="entry name" value="D-ISOMER SPECIFIC 2-HYDROXYACID DEHYDROGENASE FAMILY PROTEIN (AFU_ORTHOLOGUE AFUA_1G13630)"/>
    <property type="match status" value="1"/>
</dbReference>
<evidence type="ECO:0000256" key="2">
    <source>
        <dbReference type="ARBA" id="ARBA00023002"/>
    </source>
</evidence>
<accession>Q4FQ74</accession>
<dbReference type="Proteomes" id="UP000000546">
    <property type="component" value="Chromosome"/>
</dbReference>
<dbReference type="PANTHER" id="PTHR43761:SF1">
    <property type="entry name" value="D-ISOMER SPECIFIC 2-HYDROXYACID DEHYDROGENASE CATALYTIC DOMAIN-CONTAINING PROTEIN-RELATED"/>
    <property type="match status" value="1"/>
</dbReference>
<feature type="domain" description="D-isomer specific 2-hydroxyacid dehydrogenase NAD-binding" evidence="6">
    <location>
        <begin position="106"/>
        <end position="286"/>
    </location>
</feature>
<feature type="domain" description="D-isomer specific 2-hydroxyacid dehydrogenase catalytic" evidence="5">
    <location>
        <begin position="22"/>
        <end position="310"/>
    </location>
</feature>
<evidence type="ECO:0000256" key="4">
    <source>
        <dbReference type="RuleBase" id="RU003719"/>
    </source>
</evidence>
<name>Q4FQ74_PSYA2</name>
<dbReference type="InterPro" id="IPR036291">
    <property type="entry name" value="NAD(P)-bd_dom_sf"/>
</dbReference>
<evidence type="ECO:0000256" key="1">
    <source>
        <dbReference type="ARBA" id="ARBA00005854"/>
    </source>
</evidence>
<dbReference type="STRING" id="259536.Psyc_1987"/>
<evidence type="ECO:0000259" key="5">
    <source>
        <dbReference type="Pfam" id="PF00389"/>
    </source>
</evidence>
<dbReference type="InterPro" id="IPR006140">
    <property type="entry name" value="D-isomer_DH_NAD-bd"/>
</dbReference>
<organism evidence="7 8">
    <name type="scientific">Psychrobacter arcticus (strain DSM 17307 / VKM B-2377 / 273-4)</name>
    <dbReference type="NCBI Taxonomy" id="259536"/>
    <lineage>
        <taxon>Bacteria</taxon>
        <taxon>Pseudomonadati</taxon>
        <taxon>Pseudomonadota</taxon>
        <taxon>Gammaproteobacteria</taxon>
        <taxon>Moraxellales</taxon>
        <taxon>Moraxellaceae</taxon>
        <taxon>Psychrobacter</taxon>
    </lineage>
</organism>
<keyword evidence="3" id="KW-0520">NAD</keyword>
<keyword evidence="2 4" id="KW-0560">Oxidoreductase</keyword>
<dbReference type="KEGG" id="par:Psyc_1987"/>
<gene>
    <name evidence="7" type="ordered locus">Psyc_1987</name>
</gene>
<dbReference type="EMBL" id="CP000082">
    <property type="protein sequence ID" value="AAZ19834.1"/>
    <property type="molecule type" value="Genomic_DNA"/>
</dbReference>
<dbReference type="OrthoDB" id="9805416at2"/>
<dbReference type="InterPro" id="IPR006139">
    <property type="entry name" value="D-isomer_2_OHA_DH_cat_dom"/>
</dbReference>
<dbReference type="Gene3D" id="3.40.50.720">
    <property type="entry name" value="NAD(P)-binding Rossmann-like Domain"/>
    <property type="match status" value="2"/>
</dbReference>
<evidence type="ECO:0000256" key="3">
    <source>
        <dbReference type="ARBA" id="ARBA00023027"/>
    </source>
</evidence>
<sequence>MRAVFLDKGTFSDNVDLPAPAGVTDYITYDETPQELIIERCQNADIIFTNKVQINAEVIAKLPKLKLIQLTATGMNNVDQDACTARNISLYNVAGYAVKSVPEHTFMLMLNAMRAGIYYHNKVTDGTWADNGNFCLLDIPLIDLEDKTLGIIGIGTIGKRVTEIARAFGMTVLWAERQGCAPRNDDYTAFDGVLARSDVISLHCPLNDATQHLINADTLAKMTKKPLIINVARGGIVDSQALADAINNEQVLGYGSDVFEQEPIAANDPLLALGEHPRVIFSPHNAWGSKSAQETLWQMLSKQVTDFINQANKIINNGF</sequence>
<dbReference type="PROSITE" id="PS00670">
    <property type="entry name" value="D_2_HYDROXYACID_DH_2"/>
    <property type="match status" value="1"/>
</dbReference>
<comment type="similarity">
    <text evidence="1 4">Belongs to the D-isomer specific 2-hydroxyacid dehydrogenase family.</text>
</comment>
<dbReference type="InterPro" id="IPR050418">
    <property type="entry name" value="D-iso_2-hydroxyacid_DH_PdxB"/>
</dbReference>
<proteinExistence type="inferred from homology"/>
<reference evidence="7 8" key="1">
    <citation type="journal article" date="2010" name="Appl. Environ. Microbiol.">
        <title>The genome sequence of Psychrobacter arcticus 273-4, a psychroactive Siberian permafrost bacterium, reveals mechanisms for adaptation to low-temperature growth.</title>
        <authorList>
            <person name="Ayala-del-Rio H.L."/>
            <person name="Chain P.S."/>
            <person name="Grzymski J.J."/>
            <person name="Ponder M.A."/>
            <person name="Ivanova N."/>
            <person name="Bergholz P.W."/>
            <person name="Di Bartolo G."/>
            <person name="Hauser L."/>
            <person name="Land M."/>
            <person name="Bakermans C."/>
            <person name="Rodrigues D."/>
            <person name="Klappenbach J."/>
            <person name="Zarka D."/>
            <person name="Larimer F."/>
            <person name="Richardson P."/>
            <person name="Murray A."/>
            <person name="Thomashow M."/>
            <person name="Tiedje J.M."/>
        </authorList>
    </citation>
    <scope>NUCLEOTIDE SEQUENCE [LARGE SCALE GENOMIC DNA]</scope>
    <source>
        <strain evidence="8">DSM 17307 / VKM B-2377 / 273-4</strain>
    </source>
</reference>
<dbReference type="CDD" id="cd12162">
    <property type="entry name" value="2-Hacid_dh_4"/>
    <property type="match status" value="1"/>
</dbReference>
<dbReference type="GO" id="GO:0016616">
    <property type="term" value="F:oxidoreductase activity, acting on the CH-OH group of donors, NAD or NADP as acceptor"/>
    <property type="evidence" value="ECO:0007669"/>
    <property type="project" value="InterPro"/>
</dbReference>
<dbReference type="InterPro" id="IPR029753">
    <property type="entry name" value="D-isomer_DH_CS"/>
</dbReference>
<keyword evidence="8" id="KW-1185">Reference proteome</keyword>
<dbReference type="Pfam" id="PF00389">
    <property type="entry name" value="2-Hacid_dh"/>
    <property type="match status" value="1"/>
</dbReference>
<dbReference type="SUPFAM" id="SSF52283">
    <property type="entry name" value="Formate/glycerate dehydrogenase catalytic domain-like"/>
    <property type="match status" value="1"/>
</dbReference>
<dbReference type="SUPFAM" id="SSF51735">
    <property type="entry name" value="NAD(P)-binding Rossmann-fold domains"/>
    <property type="match status" value="1"/>
</dbReference>
<dbReference type="HOGENOM" id="CLU_019796_1_3_6"/>
<dbReference type="Pfam" id="PF02826">
    <property type="entry name" value="2-Hacid_dh_C"/>
    <property type="match status" value="1"/>
</dbReference>
<dbReference type="eggNOG" id="COG1052">
    <property type="taxonomic scope" value="Bacteria"/>
</dbReference>
<dbReference type="RefSeq" id="WP_011281242.1">
    <property type="nucleotide sequence ID" value="NC_007204.1"/>
</dbReference>
<dbReference type="AlphaFoldDB" id="Q4FQ74"/>
<evidence type="ECO:0000259" key="6">
    <source>
        <dbReference type="Pfam" id="PF02826"/>
    </source>
</evidence>
<protein>
    <submittedName>
        <fullName evidence="7">Probable D-isomer specific 2-hydroxyacid dehydrogenase</fullName>
    </submittedName>
</protein>
<evidence type="ECO:0000313" key="7">
    <source>
        <dbReference type="EMBL" id="AAZ19834.1"/>
    </source>
</evidence>